<sequence length="53" mass="5984">MPKIYWLGTFASGLLFLSIGEGAAVPRVLPYVLIAVGIIGFLTQSWYEQKRRR</sequence>
<keyword evidence="1" id="KW-0812">Transmembrane</keyword>
<proteinExistence type="predicted"/>
<comment type="caution">
    <text evidence="2">The sequence shown here is derived from an EMBL/GenBank/DDBJ whole genome shotgun (WGS) entry which is preliminary data.</text>
</comment>
<gene>
    <name evidence="2" type="ORF">NQG31_13735</name>
</gene>
<keyword evidence="3" id="KW-1185">Reference proteome</keyword>
<reference evidence="2 3" key="1">
    <citation type="submission" date="2022-07" db="EMBL/GenBank/DDBJ databases">
        <title>Genomic and pangenome structural analysis of the polyextremophile Exiguobacterium.</title>
        <authorList>
            <person name="Shen L."/>
        </authorList>
    </citation>
    <scope>NUCLEOTIDE SEQUENCE [LARGE SCALE GENOMIC DNA]</scope>
    <source>
        <strain evidence="2 3">12_1</strain>
    </source>
</reference>
<organism evidence="2 3">
    <name type="scientific">Exiguobacterium alkaliphilum</name>
    <dbReference type="NCBI Taxonomy" id="1428684"/>
    <lineage>
        <taxon>Bacteria</taxon>
        <taxon>Bacillati</taxon>
        <taxon>Bacillota</taxon>
        <taxon>Bacilli</taxon>
        <taxon>Bacillales</taxon>
        <taxon>Bacillales Family XII. Incertae Sedis</taxon>
        <taxon>Exiguobacterium</taxon>
    </lineage>
</organism>
<evidence type="ECO:0000256" key="1">
    <source>
        <dbReference type="SAM" id="Phobius"/>
    </source>
</evidence>
<evidence type="ECO:0000313" key="2">
    <source>
        <dbReference type="EMBL" id="MCT4796607.1"/>
    </source>
</evidence>
<evidence type="ECO:0000313" key="3">
    <source>
        <dbReference type="Proteomes" id="UP001206821"/>
    </source>
</evidence>
<dbReference type="Proteomes" id="UP001206821">
    <property type="component" value="Unassembled WGS sequence"/>
</dbReference>
<protein>
    <submittedName>
        <fullName evidence="2">Uncharacterized protein</fullName>
    </submittedName>
</protein>
<dbReference type="EMBL" id="JANIEK010000083">
    <property type="protein sequence ID" value="MCT4796607.1"/>
    <property type="molecule type" value="Genomic_DNA"/>
</dbReference>
<keyword evidence="1" id="KW-0472">Membrane</keyword>
<dbReference type="RefSeq" id="WP_034816123.1">
    <property type="nucleotide sequence ID" value="NZ_JANIEK010000083.1"/>
</dbReference>
<accession>A0ABT2L0C7</accession>
<name>A0ABT2L0C7_9BACL</name>
<keyword evidence="1" id="KW-1133">Transmembrane helix</keyword>
<feature type="transmembrane region" description="Helical" evidence="1">
    <location>
        <begin position="32"/>
        <end position="47"/>
    </location>
</feature>